<gene>
    <name evidence="3" type="ORF">CAL27_02005</name>
</gene>
<comment type="caution">
    <text evidence="3">The sequence shown here is derived from an EMBL/GenBank/DDBJ whole genome shotgun (WGS) entry which is preliminary data.</text>
</comment>
<dbReference type="Proteomes" id="UP000216354">
    <property type="component" value="Unassembled WGS sequence"/>
</dbReference>
<protein>
    <recommendedName>
        <fullName evidence="2">Bacterial sugar transferase domain-containing protein</fullName>
    </recommendedName>
</protein>
<dbReference type="EMBL" id="NEVR01000001">
    <property type="protein sequence ID" value="OZI69330.1"/>
    <property type="molecule type" value="Genomic_DNA"/>
</dbReference>
<comment type="similarity">
    <text evidence="1">Belongs to the bacterial sugar transferase family.</text>
</comment>
<dbReference type="Pfam" id="PF02397">
    <property type="entry name" value="Bac_transf"/>
    <property type="match status" value="1"/>
</dbReference>
<evidence type="ECO:0000313" key="3">
    <source>
        <dbReference type="EMBL" id="OZI69330.1"/>
    </source>
</evidence>
<sequence length="202" mass="22628">MLKRPLDFLASAVLLIVFGPLLLLLALAVLVKEGRPVFFLQTRVGRDRRRFRILKFRTMTVATDGGDVSETLPLDEVRKLRAGFRTTTANDARITPIGAFLRRTSLDELPQLWNVLVGDMSLIGPRPMTPVQRADFEPQDWELRHAVNPGITGLAQVCGRSALTQEALTAYDTEYVKHCTFGMDARIAFLTVKTVFRRSGTN</sequence>
<name>A0ABX4F6E0_9BORD</name>
<reference evidence="3 4" key="1">
    <citation type="submission" date="2017-05" db="EMBL/GenBank/DDBJ databases">
        <title>Complete and WGS of Bordetella genogroups.</title>
        <authorList>
            <person name="Spilker T."/>
            <person name="Lipuma J."/>
        </authorList>
    </citation>
    <scope>NUCLEOTIDE SEQUENCE [LARGE SCALE GENOMIC DNA]</scope>
    <source>
        <strain evidence="3 4">AU9795</strain>
    </source>
</reference>
<dbReference type="InterPro" id="IPR003362">
    <property type="entry name" value="Bact_transf"/>
</dbReference>
<evidence type="ECO:0000259" key="2">
    <source>
        <dbReference type="Pfam" id="PF02397"/>
    </source>
</evidence>
<keyword evidence="4" id="KW-1185">Reference proteome</keyword>
<evidence type="ECO:0000313" key="4">
    <source>
        <dbReference type="Proteomes" id="UP000216354"/>
    </source>
</evidence>
<feature type="domain" description="Bacterial sugar transferase" evidence="2">
    <location>
        <begin position="3"/>
        <end position="196"/>
    </location>
</feature>
<evidence type="ECO:0000256" key="1">
    <source>
        <dbReference type="ARBA" id="ARBA00006464"/>
    </source>
</evidence>
<proteinExistence type="inferred from homology"/>
<organism evidence="3 4">
    <name type="scientific">Bordetella genomosp. 1</name>
    <dbReference type="NCBI Taxonomy" id="1395607"/>
    <lineage>
        <taxon>Bacteria</taxon>
        <taxon>Pseudomonadati</taxon>
        <taxon>Pseudomonadota</taxon>
        <taxon>Betaproteobacteria</taxon>
        <taxon>Burkholderiales</taxon>
        <taxon>Alcaligenaceae</taxon>
        <taxon>Bordetella</taxon>
    </lineage>
</organism>
<dbReference type="PANTHER" id="PTHR30576:SF8">
    <property type="entry name" value="UNDECAPRENYL-PHOSPHATE GALACTOSE PHOSPHOTRANSFERASE"/>
    <property type="match status" value="1"/>
</dbReference>
<dbReference type="PANTHER" id="PTHR30576">
    <property type="entry name" value="COLANIC BIOSYNTHESIS UDP-GLUCOSE LIPID CARRIER TRANSFERASE"/>
    <property type="match status" value="1"/>
</dbReference>
<accession>A0ABX4F6E0</accession>